<feature type="compositionally biased region" description="Basic and acidic residues" evidence="2">
    <location>
        <begin position="193"/>
        <end position="205"/>
    </location>
</feature>
<dbReference type="Pfam" id="PF00318">
    <property type="entry name" value="Ribosomal_S2"/>
    <property type="match status" value="1"/>
</dbReference>
<feature type="region of interest" description="Disordered" evidence="2">
    <location>
        <begin position="1"/>
        <end position="20"/>
    </location>
</feature>
<evidence type="ECO:0000256" key="1">
    <source>
        <dbReference type="ARBA" id="ARBA00006242"/>
    </source>
</evidence>
<dbReference type="GO" id="GO:0015935">
    <property type="term" value="C:small ribosomal subunit"/>
    <property type="evidence" value="ECO:0007669"/>
    <property type="project" value="InterPro"/>
</dbReference>
<dbReference type="EMBL" id="BARU01041367">
    <property type="protein sequence ID" value="GAH87568.1"/>
    <property type="molecule type" value="Genomic_DNA"/>
</dbReference>
<dbReference type="PRINTS" id="PR00395">
    <property type="entry name" value="RIBOSOMALS2"/>
</dbReference>
<feature type="region of interest" description="Disordered" evidence="2">
    <location>
        <begin position="111"/>
        <end position="205"/>
    </location>
</feature>
<gene>
    <name evidence="3" type="ORF">S03H2_63794</name>
</gene>
<evidence type="ECO:0000256" key="2">
    <source>
        <dbReference type="SAM" id="MobiDB-lite"/>
    </source>
</evidence>
<dbReference type="NCBIfam" id="TIGR01011">
    <property type="entry name" value="rpsB_bact"/>
    <property type="match status" value="1"/>
</dbReference>
<comment type="similarity">
    <text evidence="1">Belongs to the universal ribosomal protein uS2 family.</text>
</comment>
<dbReference type="InterPro" id="IPR001865">
    <property type="entry name" value="Ribosomal_uS2"/>
</dbReference>
<reference evidence="3" key="1">
    <citation type="journal article" date="2014" name="Front. Microbiol.">
        <title>High frequency of phylogenetically diverse reductive dehalogenase-homologous genes in deep subseafloor sedimentary metagenomes.</title>
        <authorList>
            <person name="Kawai M."/>
            <person name="Futagami T."/>
            <person name="Toyoda A."/>
            <person name="Takaki Y."/>
            <person name="Nishi S."/>
            <person name="Hori S."/>
            <person name="Arai W."/>
            <person name="Tsubouchi T."/>
            <person name="Morono Y."/>
            <person name="Uchiyama I."/>
            <person name="Ito T."/>
            <person name="Fujiyama A."/>
            <person name="Inagaki F."/>
            <person name="Takami H."/>
        </authorList>
    </citation>
    <scope>NUCLEOTIDE SEQUENCE</scope>
    <source>
        <strain evidence="3">Expedition CK06-06</strain>
    </source>
</reference>
<evidence type="ECO:0008006" key="4">
    <source>
        <dbReference type="Google" id="ProtNLM"/>
    </source>
</evidence>
<dbReference type="AlphaFoldDB" id="X1L072"/>
<dbReference type="PANTHER" id="PTHR12534">
    <property type="entry name" value="30S RIBOSOMAL PROTEIN S2 PROKARYOTIC AND ORGANELLAR"/>
    <property type="match status" value="1"/>
</dbReference>
<dbReference type="CDD" id="cd01425">
    <property type="entry name" value="RPS2"/>
    <property type="match status" value="1"/>
</dbReference>
<dbReference type="SUPFAM" id="SSF52313">
    <property type="entry name" value="Ribosomal protein S2"/>
    <property type="match status" value="1"/>
</dbReference>
<dbReference type="InterPro" id="IPR005706">
    <property type="entry name" value="Ribosomal_uS2_bac/mit/plastid"/>
</dbReference>
<dbReference type="InterPro" id="IPR023591">
    <property type="entry name" value="Ribosomal_uS2_flav_dom_sf"/>
</dbReference>
<feature type="compositionally biased region" description="Basic residues" evidence="2">
    <location>
        <begin position="119"/>
        <end position="129"/>
    </location>
</feature>
<sequence>AMAEDGTLESESKKQASRLKREMRKITANLEGVRNMTRLPGAVVAVDARKEYLALREAGKLGITTIALLDTDSDPDTVDVVIPANDDSIRAVDLILNELADAVAIGKTMVTARRQPAQRPRRVRSRRAPLARAAKDKPRPVTEQDKPRPVTEQDKPRAVTEQEKPQVVAEQEKPQPVVAVEQSPAESPEAASDETRARQQEPEQS</sequence>
<dbReference type="GO" id="GO:0006412">
    <property type="term" value="P:translation"/>
    <property type="evidence" value="ECO:0007669"/>
    <property type="project" value="InterPro"/>
</dbReference>
<protein>
    <recommendedName>
        <fullName evidence="4">30S ribosomal protein S2</fullName>
    </recommendedName>
</protein>
<proteinExistence type="inferred from homology"/>
<dbReference type="Gene3D" id="3.40.50.10490">
    <property type="entry name" value="Glucose-6-phosphate isomerase like protein, domain 1"/>
    <property type="match status" value="1"/>
</dbReference>
<evidence type="ECO:0000313" key="3">
    <source>
        <dbReference type="EMBL" id="GAH87568.1"/>
    </source>
</evidence>
<dbReference type="PANTHER" id="PTHR12534:SF0">
    <property type="entry name" value="SMALL RIBOSOMAL SUBUNIT PROTEIN US2M"/>
    <property type="match status" value="1"/>
</dbReference>
<feature type="compositionally biased region" description="Basic and acidic residues" evidence="2">
    <location>
        <begin position="133"/>
        <end position="164"/>
    </location>
</feature>
<dbReference type="Gene3D" id="1.10.287.610">
    <property type="entry name" value="Helix hairpin bin"/>
    <property type="match status" value="1"/>
</dbReference>
<feature type="non-terminal residue" evidence="3">
    <location>
        <position position="1"/>
    </location>
</feature>
<name>X1L072_9ZZZZ</name>
<accession>X1L072</accession>
<organism evidence="3">
    <name type="scientific">marine sediment metagenome</name>
    <dbReference type="NCBI Taxonomy" id="412755"/>
    <lineage>
        <taxon>unclassified sequences</taxon>
        <taxon>metagenomes</taxon>
        <taxon>ecological metagenomes</taxon>
    </lineage>
</organism>
<comment type="caution">
    <text evidence="3">The sequence shown here is derived from an EMBL/GenBank/DDBJ whole genome shotgun (WGS) entry which is preliminary data.</text>
</comment>
<dbReference type="GO" id="GO:0003735">
    <property type="term" value="F:structural constituent of ribosome"/>
    <property type="evidence" value="ECO:0007669"/>
    <property type="project" value="InterPro"/>
</dbReference>